<gene>
    <name evidence="2" type="ORF">CU320_11040</name>
</gene>
<dbReference type="AlphaFoldDB" id="A0A2H9UJW3"/>
<evidence type="ECO:0000313" key="3">
    <source>
        <dbReference type="Proteomes" id="UP000242351"/>
    </source>
</evidence>
<proteinExistence type="predicted"/>
<reference evidence="2 3" key="1">
    <citation type="submission" date="2017-11" db="EMBL/GenBank/DDBJ databases">
        <authorList>
            <person name="Han C.G."/>
        </authorList>
    </citation>
    <scope>NUCLEOTIDE SEQUENCE [LARGE SCALE GENOMIC DNA]</scope>
    <source>
        <strain evidence="2 3">ANC 5347</strain>
    </source>
</reference>
<organism evidence="2 3">
    <name type="scientific">Acinetobacter pseudolwoffii</name>
    <dbReference type="NCBI Taxonomy" id="2053287"/>
    <lineage>
        <taxon>Bacteria</taxon>
        <taxon>Pseudomonadati</taxon>
        <taxon>Pseudomonadota</taxon>
        <taxon>Gammaproteobacteria</taxon>
        <taxon>Moraxellales</taxon>
        <taxon>Moraxellaceae</taxon>
        <taxon>Acinetobacter</taxon>
    </lineage>
</organism>
<keyword evidence="1" id="KW-0812">Transmembrane</keyword>
<name>A0A2H9UJW3_9GAMM</name>
<evidence type="ECO:0000256" key="1">
    <source>
        <dbReference type="SAM" id="Phobius"/>
    </source>
</evidence>
<feature type="transmembrane region" description="Helical" evidence="1">
    <location>
        <begin position="90"/>
        <end position="109"/>
    </location>
</feature>
<sequence>MKALILGDEINQFHWSMLKSILLVLSMLPISQGILHLWQTTEGSSQIMVGFFAISLMSSLFALCFWSALKASVLQLKQRQMSVFENMMVQTYRYLPMLSLASMISYLAVQF</sequence>
<accession>A0A2H9UJW3</accession>
<comment type="caution">
    <text evidence="2">The sequence shown here is derived from an EMBL/GenBank/DDBJ whole genome shotgun (WGS) entry which is preliminary data.</text>
</comment>
<evidence type="ECO:0000313" key="2">
    <source>
        <dbReference type="EMBL" id="PJI31975.1"/>
    </source>
</evidence>
<keyword evidence="1" id="KW-0472">Membrane</keyword>
<protein>
    <submittedName>
        <fullName evidence="2">Uncharacterized protein</fullName>
    </submittedName>
</protein>
<keyword evidence="1" id="KW-1133">Transmembrane helix</keyword>
<reference evidence="2 3" key="2">
    <citation type="submission" date="2017-12" db="EMBL/GenBank/DDBJ databases">
        <title>Revising the taxonomy of the Acinetobacter lwoffii group: the description of Acinetobacter pseudolwoffii sp. nov. and emended description of Acinetobacter lwoffii.</title>
        <authorList>
            <person name="Nemec A."/>
        </authorList>
    </citation>
    <scope>NUCLEOTIDE SEQUENCE [LARGE SCALE GENOMIC DNA]</scope>
    <source>
        <strain evidence="2 3">ANC 5347</strain>
    </source>
</reference>
<dbReference type="Proteomes" id="UP000242351">
    <property type="component" value="Unassembled WGS sequence"/>
</dbReference>
<feature type="transmembrane region" description="Helical" evidence="1">
    <location>
        <begin position="21"/>
        <end position="41"/>
    </location>
</feature>
<dbReference type="RefSeq" id="WP_100355491.1">
    <property type="nucleotide sequence ID" value="NZ_CP183899.1"/>
</dbReference>
<feature type="transmembrane region" description="Helical" evidence="1">
    <location>
        <begin position="47"/>
        <end position="69"/>
    </location>
</feature>
<dbReference type="EMBL" id="PGOZ01000014">
    <property type="protein sequence ID" value="PJI31975.1"/>
    <property type="molecule type" value="Genomic_DNA"/>
</dbReference>